<feature type="transmembrane region" description="Helical" evidence="8">
    <location>
        <begin position="451"/>
        <end position="470"/>
    </location>
</feature>
<evidence type="ECO:0000256" key="8">
    <source>
        <dbReference type="SAM" id="Phobius"/>
    </source>
</evidence>
<dbReference type="InterPro" id="IPR005829">
    <property type="entry name" value="Sugar_transporter_CS"/>
</dbReference>
<dbReference type="Pfam" id="PF00083">
    <property type="entry name" value="Sugar_tr"/>
    <property type="match status" value="1"/>
</dbReference>
<evidence type="ECO:0000256" key="7">
    <source>
        <dbReference type="RuleBase" id="RU003346"/>
    </source>
</evidence>
<protein>
    <submittedName>
        <fullName evidence="10">Quinate permease</fullName>
    </submittedName>
</protein>
<sequence length="565" mass="62415">MDATTRSASVTSALVRTELAYKNRWRNLFHNPKLLFIAFFASFGGFEYGYQQGVLGQSLVMHRFVDNFPSVVSSSSATGWLTSVLQLGGILGSLSAGVIGEIFSRKYTMFSACCWVVLGSYLYCGASYHKPQLLYAGRFFTGVGVGTFSGVGPLYNAELSAPELRGLLVSFYQFATILGIMLSFWIGYGSNYIGGIGQGQSNLAWQLPSIIQGIPAAILAIGIWWLPFSPRWLVKKGRDEEALKTLSYLRKLPANHELVQIEYKEIKAEALFEQRNFEKHFPNLAAKEAGSVWVREFAQYYQIVRTWDNFKRVSTAWLVMFFQQWSGIDAIIYYASNVFLSLGLTGGTQALLATGVTGVVFFVSTLPAMAIIDKVGRKPMLHVGSIVMFISMVIAGIMVAKFRHDWGSHAAEGWIVVAFIWLYVGAFGATWGPVSWTLVSEIFPLSIRSKGASIGASSNWVNNFAVAFFVPPMLSAWAWGTYIFFAVFLAGGIVWVHFQLPETKGATLEEMDRVFKSRTGAEDALMLAEARREIGLSMALEADAIKAVEHGPQLSEKGEQRVEAV</sequence>
<keyword evidence="11" id="KW-1185">Reference proteome</keyword>
<dbReference type="InterPro" id="IPR050360">
    <property type="entry name" value="MFS_Sugar_Transporters"/>
</dbReference>
<dbReference type="RefSeq" id="XP_033691146.1">
    <property type="nucleotide sequence ID" value="XM_033827526.1"/>
</dbReference>
<feature type="transmembrane region" description="Helical" evidence="8">
    <location>
        <begin position="207"/>
        <end position="228"/>
    </location>
</feature>
<dbReference type="GeneID" id="54580856"/>
<gene>
    <name evidence="10" type="ORF">BU26DRAFT_513003</name>
</gene>
<dbReference type="OrthoDB" id="8120565at2759"/>
<keyword evidence="6 8" id="KW-0472">Membrane</keyword>
<dbReference type="InterPro" id="IPR003663">
    <property type="entry name" value="Sugar/inositol_transpt"/>
</dbReference>
<dbReference type="SUPFAM" id="SSF103473">
    <property type="entry name" value="MFS general substrate transporter"/>
    <property type="match status" value="1"/>
</dbReference>
<evidence type="ECO:0000313" key="10">
    <source>
        <dbReference type="EMBL" id="KAF2256142.1"/>
    </source>
</evidence>
<feature type="transmembrane region" description="Helical" evidence="8">
    <location>
        <begin position="107"/>
        <end position="129"/>
    </location>
</feature>
<dbReference type="PROSITE" id="PS00216">
    <property type="entry name" value="SUGAR_TRANSPORT_1"/>
    <property type="match status" value="1"/>
</dbReference>
<feature type="transmembrane region" description="Helical" evidence="8">
    <location>
        <begin position="77"/>
        <end position="100"/>
    </location>
</feature>
<dbReference type="AlphaFoldDB" id="A0A6A6J1S1"/>
<dbReference type="FunFam" id="1.20.1250.20:FF:000026">
    <property type="entry name" value="MFS quinate transporter QutD"/>
    <property type="match status" value="1"/>
</dbReference>
<feature type="transmembrane region" description="Helical" evidence="8">
    <location>
        <begin position="383"/>
        <end position="402"/>
    </location>
</feature>
<keyword evidence="5 8" id="KW-1133">Transmembrane helix</keyword>
<dbReference type="InterPro" id="IPR020846">
    <property type="entry name" value="MFS_dom"/>
</dbReference>
<evidence type="ECO:0000256" key="6">
    <source>
        <dbReference type="ARBA" id="ARBA00023136"/>
    </source>
</evidence>
<evidence type="ECO:0000259" key="9">
    <source>
        <dbReference type="PROSITE" id="PS50850"/>
    </source>
</evidence>
<dbReference type="PRINTS" id="PR00171">
    <property type="entry name" value="SUGRTRNSPORT"/>
</dbReference>
<dbReference type="Gene3D" id="1.20.1250.20">
    <property type="entry name" value="MFS general substrate transporter like domains"/>
    <property type="match status" value="1"/>
</dbReference>
<proteinExistence type="inferred from homology"/>
<dbReference type="InterPro" id="IPR036259">
    <property type="entry name" value="MFS_trans_sf"/>
</dbReference>
<feature type="transmembrane region" description="Helical" evidence="8">
    <location>
        <begin position="414"/>
        <end position="439"/>
    </location>
</feature>
<dbReference type="GO" id="GO:0016020">
    <property type="term" value="C:membrane"/>
    <property type="evidence" value="ECO:0007669"/>
    <property type="project" value="UniProtKB-SubCell"/>
</dbReference>
<feature type="transmembrane region" description="Helical" evidence="8">
    <location>
        <begin position="350"/>
        <end position="371"/>
    </location>
</feature>
<evidence type="ECO:0000256" key="3">
    <source>
        <dbReference type="ARBA" id="ARBA00022448"/>
    </source>
</evidence>
<dbReference type="PANTHER" id="PTHR48022">
    <property type="entry name" value="PLASTIDIC GLUCOSE TRANSPORTER 4"/>
    <property type="match status" value="1"/>
</dbReference>
<feature type="transmembrane region" description="Helical" evidence="8">
    <location>
        <begin position="34"/>
        <end position="51"/>
    </location>
</feature>
<dbReference type="PROSITE" id="PS00217">
    <property type="entry name" value="SUGAR_TRANSPORT_2"/>
    <property type="match status" value="1"/>
</dbReference>
<evidence type="ECO:0000256" key="2">
    <source>
        <dbReference type="ARBA" id="ARBA00010992"/>
    </source>
</evidence>
<feature type="domain" description="Major facilitator superfamily (MFS) profile" evidence="9">
    <location>
        <begin position="37"/>
        <end position="504"/>
    </location>
</feature>
<dbReference type="NCBIfam" id="TIGR00879">
    <property type="entry name" value="SP"/>
    <property type="match status" value="1"/>
</dbReference>
<dbReference type="Proteomes" id="UP000800094">
    <property type="component" value="Unassembled WGS sequence"/>
</dbReference>
<dbReference type="EMBL" id="ML987189">
    <property type="protein sequence ID" value="KAF2256142.1"/>
    <property type="molecule type" value="Genomic_DNA"/>
</dbReference>
<keyword evidence="4 8" id="KW-0812">Transmembrane</keyword>
<comment type="subcellular location">
    <subcellularLocation>
        <location evidence="1">Membrane</location>
        <topology evidence="1">Multi-pass membrane protein</topology>
    </subcellularLocation>
</comment>
<evidence type="ECO:0000256" key="5">
    <source>
        <dbReference type="ARBA" id="ARBA00022989"/>
    </source>
</evidence>
<comment type="similarity">
    <text evidence="2 7">Belongs to the major facilitator superfamily. Sugar transporter (TC 2.A.1.1) family.</text>
</comment>
<feature type="transmembrane region" description="Helical" evidence="8">
    <location>
        <begin position="167"/>
        <end position="187"/>
    </location>
</feature>
<feature type="transmembrane region" description="Helical" evidence="8">
    <location>
        <begin position="476"/>
        <end position="498"/>
    </location>
</feature>
<evidence type="ECO:0000313" key="11">
    <source>
        <dbReference type="Proteomes" id="UP000800094"/>
    </source>
</evidence>
<dbReference type="PROSITE" id="PS50850">
    <property type="entry name" value="MFS"/>
    <property type="match status" value="1"/>
</dbReference>
<keyword evidence="3 7" id="KW-0813">Transport</keyword>
<dbReference type="InterPro" id="IPR005828">
    <property type="entry name" value="MFS_sugar_transport-like"/>
</dbReference>
<dbReference type="PANTHER" id="PTHR48022:SF67">
    <property type="entry name" value="QUINATE TRANSPORTER, PUTATIVE (AFU_ORTHOLOGUE AFUA_4G14670)-RELATED"/>
    <property type="match status" value="1"/>
</dbReference>
<evidence type="ECO:0000256" key="4">
    <source>
        <dbReference type="ARBA" id="ARBA00022692"/>
    </source>
</evidence>
<feature type="transmembrane region" description="Helical" evidence="8">
    <location>
        <begin position="315"/>
        <end position="335"/>
    </location>
</feature>
<name>A0A6A6J1S1_9PLEO</name>
<reference evidence="10" key="1">
    <citation type="journal article" date="2020" name="Stud. Mycol.">
        <title>101 Dothideomycetes genomes: a test case for predicting lifestyles and emergence of pathogens.</title>
        <authorList>
            <person name="Haridas S."/>
            <person name="Albert R."/>
            <person name="Binder M."/>
            <person name="Bloem J."/>
            <person name="Labutti K."/>
            <person name="Salamov A."/>
            <person name="Andreopoulos B."/>
            <person name="Baker S."/>
            <person name="Barry K."/>
            <person name="Bills G."/>
            <person name="Bluhm B."/>
            <person name="Cannon C."/>
            <person name="Castanera R."/>
            <person name="Culley D."/>
            <person name="Daum C."/>
            <person name="Ezra D."/>
            <person name="Gonzalez J."/>
            <person name="Henrissat B."/>
            <person name="Kuo A."/>
            <person name="Liang C."/>
            <person name="Lipzen A."/>
            <person name="Lutzoni F."/>
            <person name="Magnuson J."/>
            <person name="Mondo S."/>
            <person name="Nolan M."/>
            <person name="Ohm R."/>
            <person name="Pangilinan J."/>
            <person name="Park H.-J."/>
            <person name="Ramirez L."/>
            <person name="Alfaro M."/>
            <person name="Sun H."/>
            <person name="Tritt A."/>
            <person name="Yoshinaga Y."/>
            <person name="Zwiers L.-H."/>
            <person name="Turgeon B."/>
            <person name="Goodwin S."/>
            <person name="Spatafora J."/>
            <person name="Crous P."/>
            <person name="Grigoriev I."/>
        </authorList>
    </citation>
    <scope>NUCLEOTIDE SEQUENCE</scope>
    <source>
        <strain evidence="10">CBS 122368</strain>
    </source>
</reference>
<evidence type="ECO:0000256" key="1">
    <source>
        <dbReference type="ARBA" id="ARBA00004141"/>
    </source>
</evidence>
<organism evidence="10 11">
    <name type="scientific">Trematosphaeria pertusa</name>
    <dbReference type="NCBI Taxonomy" id="390896"/>
    <lineage>
        <taxon>Eukaryota</taxon>
        <taxon>Fungi</taxon>
        <taxon>Dikarya</taxon>
        <taxon>Ascomycota</taxon>
        <taxon>Pezizomycotina</taxon>
        <taxon>Dothideomycetes</taxon>
        <taxon>Pleosporomycetidae</taxon>
        <taxon>Pleosporales</taxon>
        <taxon>Massarineae</taxon>
        <taxon>Trematosphaeriaceae</taxon>
        <taxon>Trematosphaeria</taxon>
    </lineage>
</organism>
<accession>A0A6A6J1S1</accession>
<dbReference type="GO" id="GO:0005351">
    <property type="term" value="F:carbohydrate:proton symporter activity"/>
    <property type="evidence" value="ECO:0007669"/>
    <property type="project" value="TreeGrafter"/>
</dbReference>
<feature type="transmembrane region" description="Helical" evidence="8">
    <location>
        <begin position="135"/>
        <end position="155"/>
    </location>
</feature>